<accession>A0AAN7TJZ6</accession>
<feature type="compositionally biased region" description="Low complexity" evidence="5">
    <location>
        <begin position="1"/>
        <end position="15"/>
    </location>
</feature>
<feature type="transmembrane region" description="Helical" evidence="6">
    <location>
        <begin position="127"/>
        <end position="147"/>
    </location>
</feature>
<dbReference type="Proteomes" id="UP001310890">
    <property type="component" value="Unassembled WGS sequence"/>
</dbReference>
<dbReference type="InterPro" id="IPR036259">
    <property type="entry name" value="MFS_trans_sf"/>
</dbReference>
<evidence type="ECO:0008006" key="9">
    <source>
        <dbReference type="Google" id="ProtNLM"/>
    </source>
</evidence>
<sequence length="190" mass="20957">MAAAMTSTKSSPTESTKSRIFEDEKGREEVEDDNLGREDEEVEISQPKPYLQMQRTRSAAQSTRSQDSHTDGYTYSPHHSADGEKQGRNPSSPPAGDEIDPEKEFEVQFDGDADPLSPRNKSNARKWLIVIILAASSLCVTCASASYTSTYPQMEREFHVSRELATVGLTTYVCGLGLGPMWCVSSWVLG</sequence>
<dbReference type="PANTHER" id="PTHR23502:SF7">
    <property type="entry name" value="DRUG_PROTON ANTIPORTER YHK8-RELATED"/>
    <property type="match status" value="1"/>
</dbReference>
<feature type="compositionally biased region" description="Acidic residues" evidence="5">
    <location>
        <begin position="29"/>
        <end position="43"/>
    </location>
</feature>
<evidence type="ECO:0000313" key="7">
    <source>
        <dbReference type="EMBL" id="KAK5113216.1"/>
    </source>
</evidence>
<evidence type="ECO:0000256" key="1">
    <source>
        <dbReference type="ARBA" id="ARBA00004141"/>
    </source>
</evidence>
<comment type="subcellular location">
    <subcellularLocation>
        <location evidence="1">Membrane</location>
        <topology evidence="1">Multi-pass membrane protein</topology>
    </subcellularLocation>
</comment>
<feature type="transmembrane region" description="Helical" evidence="6">
    <location>
        <begin position="167"/>
        <end position="189"/>
    </location>
</feature>
<dbReference type="AlphaFoldDB" id="A0AAN7TJZ6"/>
<keyword evidence="4 6" id="KW-0472">Membrane</keyword>
<feature type="region of interest" description="Disordered" evidence="5">
    <location>
        <begin position="1"/>
        <end position="103"/>
    </location>
</feature>
<proteinExistence type="predicted"/>
<keyword evidence="2 6" id="KW-0812">Transmembrane</keyword>
<dbReference type="SUPFAM" id="SSF103473">
    <property type="entry name" value="MFS general substrate transporter"/>
    <property type="match status" value="1"/>
</dbReference>
<protein>
    <recommendedName>
        <fullName evidence="9">Major facilitator superfamily (MFS) profile domain-containing protein</fullName>
    </recommendedName>
</protein>
<dbReference type="GO" id="GO:0022857">
    <property type="term" value="F:transmembrane transporter activity"/>
    <property type="evidence" value="ECO:0007669"/>
    <property type="project" value="TreeGrafter"/>
</dbReference>
<gene>
    <name evidence="7" type="ORF">LTR62_003552</name>
</gene>
<organism evidence="7 8">
    <name type="scientific">Meristemomyces frigidus</name>
    <dbReference type="NCBI Taxonomy" id="1508187"/>
    <lineage>
        <taxon>Eukaryota</taxon>
        <taxon>Fungi</taxon>
        <taxon>Dikarya</taxon>
        <taxon>Ascomycota</taxon>
        <taxon>Pezizomycotina</taxon>
        <taxon>Dothideomycetes</taxon>
        <taxon>Dothideomycetidae</taxon>
        <taxon>Mycosphaerellales</taxon>
        <taxon>Teratosphaeriaceae</taxon>
        <taxon>Meristemomyces</taxon>
    </lineage>
</organism>
<dbReference type="EMBL" id="JAVRRL010000025">
    <property type="protein sequence ID" value="KAK5113216.1"/>
    <property type="molecule type" value="Genomic_DNA"/>
</dbReference>
<keyword evidence="3 6" id="KW-1133">Transmembrane helix</keyword>
<evidence type="ECO:0000256" key="5">
    <source>
        <dbReference type="SAM" id="MobiDB-lite"/>
    </source>
</evidence>
<evidence type="ECO:0000256" key="3">
    <source>
        <dbReference type="ARBA" id="ARBA00022989"/>
    </source>
</evidence>
<evidence type="ECO:0000313" key="8">
    <source>
        <dbReference type="Proteomes" id="UP001310890"/>
    </source>
</evidence>
<name>A0AAN7TJZ6_9PEZI</name>
<reference evidence="7" key="1">
    <citation type="submission" date="2023-08" db="EMBL/GenBank/DDBJ databases">
        <title>Black Yeasts Isolated from many extreme environments.</title>
        <authorList>
            <person name="Coleine C."/>
            <person name="Stajich J.E."/>
            <person name="Selbmann L."/>
        </authorList>
    </citation>
    <scope>NUCLEOTIDE SEQUENCE</scope>
    <source>
        <strain evidence="7">CCFEE 5401</strain>
    </source>
</reference>
<dbReference type="GO" id="GO:0005886">
    <property type="term" value="C:plasma membrane"/>
    <property type="evidence" value="ECO:0007669"/>
    <property type="project" value="TreeGrafter"/>
</dbReference>
<evidence type="ECO:0000256" key="6">
    <source>
        <dbReference type="SAM" id="Phobius"/>
    </source>
</evidence>
<feature type="compositionally biased region" description="Basic and acidic residues" evidence="5">
    <location>
        <begin position="16"/>
        <end position="28"/>
    </location>
</feature>
<feature type="compositionally biased region" description="Polar residues" evidence="5">
    <location>
        <begin position="53"/>
        <end position="65"/>
    </location>
</feature>
<dbReference type="PANTHER" id="PTHR23502">
    <property type="entry name" value="MAJOR FACILITATOR SUPERFAMILY"/>
    <property type="match status" value="1"/>
</dbReference>
<evidence type="ECO:0000256" key="4">
    <source>
        <dbReference type="ARBA" id="ARBA00023136"/>
    </source>
</evidence>
<evidence type="ECO:0000256" key="2">
    <source>
        <dbReference type="ARBA" id="ARBA00022692"/>
    </source>
</evidence>
<comment type="caution">
    <text evidence="7">The sequence shown here is derived from an EMBL/GenBank/DDBJ whole genome shotgun (WGS) entry which is preliminary data.</text>
</comment>